<feature type="domain" description="Phospholipid/glycerol acyltransferase" evidence="4">
    <location>
        <begin position="49"/>
        <end position="158"/>
    </location>
</feature>
<dbReference type="GO" id="GO:0006654">
    <property type="term" value="P:phosphatidic acid biosynthetic process"/>
    <property type="evidence" value="ECO:0007669"/>
    <property type="project" value="TreeGrafter"/>
</dbReference>
<gene>
    <name evidence="5" type="ORF">AFE02nite_07430</name>
</gene>
<feature type="region of interest" description="Disordered" evidence="3">
    <location>
        <begin position="224"/>
        <end position="244"/>
    </location>
</feature>
<keyword evidence="1 5" id="KW-0808">Transferase</keyword>
<dbReference type="PANTHER" id="PTHR10434">
    <property type="entry name" value="1-ACYL-SN-GLYCEROL-3-PHOSPHATE ACYLTRANSFERASE"/>
    <property type="match status" value="1"/>
</dbReference>
<reference evidence="5 6" key="1">
    <citation type="submission" date="2019-07" db="EMBL/GenBank/DDBJ databases">
        <title>Whole genome shotgun sequence of Actinotalea fermentans NBRC 105374.</title>
        <authorList>
            <person name="Hosoyama A."/>
            <person name="Uohara A."/>
            <person name="Ohji S."/>
            <person name="Ichikawa N."/>
        </authorList>
    </citation>
    <scope>NUCLEOTIDE SEQUENCE [LARGE SCALE GENOMIC DNA]</scope>
    <source>
        <strain evidence="5 6">NBRC 105374</strain>
    </source>
</reference>
<evidence type="ECO:0000256" key="2">
    <source>
        <dbReference type="ARBA" id="ARBA00023315"/>
    </source>
</evidence>
<dbReference type="Pfam" id="PF01553">
    <property type="entry name" value="Acyltransferase"/>
    <property type="match status" value="1"/>
</dbReference>
<evidence type="ECO:0000256" key="3">
    <source>
        <dbReference type="SAM" id="MobiDB-lite"/>
    </source>
</evidence>
<evidence type="ECO:0000256" key="1">
    <source>
        <dbReference type="ARBA" id="ARBA00022679"/>
    </source>
</evidence>
<dbReference type="SMART" id="SM00563">
    <property type="entry name" value="PlsC"/>
    <property type="match status" value="1"/>
</dbReference>
<evidence type="ECO:0000259" key="4">
    <source>
        <dbReference type="SMART" id="SM00563"/>
    </source>
</evidence>
<keyword evidence="2 5" id="KW-0012">Acyltransferase</keyword>
<dbReference type="EMBL" id="BJYK01000001">
    <property type="protein sequence ID" value="GEN79009.1"/>
    <property type="molecule type" value="Genomic_DNA"/>
</dbReference>
<dbReference type="CDD" id="cd07989">
    <property type="entry name" value="LPLAT_AGPAT-like"/>
    <property type="match status" value="1"/>
</dbReference>
<dbReference type="OrthoDB" id="9808424at2"/>
<comment type="caution">
    <text evidence="5">The sequence shown here is derived from an EMBL/GenBank/DDBJ whole genome shotgun (WGS) entry which is preliminary data.</text>
</comment>
<dbReference type="PANTHER" id="PTHR10434:SF11">
    <property type="entry name" value="1-ACYL-SN-GLYCEROL-3-PHOSPHATE ACYLTRANSFERASE"/>
    <property type="match status" value="1"/>
</dbReference>
<name>A0A511YUZ1_9CELL</name>
<evidence type="ECO:0000313" key="5">
    <source>
        <dbReference type="EMBL" id="GEN79009.1"/>
    </source>
</evidence>
<dbReference type="GO" id="GO:0003841">
    <property type="term" value="F:1-acylglycerol-3-phosphate O-acyltransferase activity"/>
    <property type="evidence" value="ECO:0007669"/>
    <property type="project" value="TreeGrafter"/>
</dbReference>
<dbReference type="GO" id="GO:0005886">
    <property type="term" value="C:plasma membrane"/>
    <property type="evidence" value="ECO:0007669"/>
    <property type="project" value="TreeGrafter"/>
</dbReference>
<keyword evidence="6" id="KW-1185">Reference proteome</keyword>
<organism evidence="5 6">
    <name type="scientific">Actinotalea fermentans</name>
    <dbReference type="NCBI Taxonomy" id="43671"/>
    <lineage>
        <taxon>Bacteria</taxon>
        <taxon>Bacillati</taxon>
        <taxon>Actinomycetota</taxon>
        <taxon>Actinomycetes</taxon>
        <taxon>Micrococcales</taxon>
        <taxon>Cellulomonadaceae</taxon>
        <taxon>Actinotalea</taxon>
    </lineage>
</organism>
<protein>
    <submittedName>
        <fullName evidence="5">1-acyl-sn-glycerol-3-phosphate acyltransferase</fullName>
    </submittedName>
</protein>
<sequence>MSREKASRTPKVPRAIGPGWGRWLGRFFARVIWNTRIVGKERVPRAGAVIVAANHSGWADGPLMIGCTPRGTHILIKIEMFRSAIGWIFRLSGQIPVDRGNGRPALATALKVLEDGRVVGIFPEGSRGRGDGSNARAGVAWLAVHSGAPVVPVAMLGTRRTGESTGKIPGLRRRLHVEFGAPVVVTGIEGMPKREAVAAAQAQLQRALADHVHAVEERTGLWLPTDHPAERGTPSAAGAADAQD</sequence>
<dbReference type="SUPFAM" id="SSF69593">
    <property type="entry name" value="Glycerol-3-phosphate (1)-acyltransferase"/>
    <property type="match status" value="1"/>
</dbReference>
<accession>A0A511YUZ1</accession>
<dbReference type="RefSeq" id="WP_052113324.1">
    <property type="nucleotide sequence ID" value="NZ_BJYK01000001.1"/>
</dbReference>
<dbReference type="Proteomes" id="UP000321484">
    <property type="component" value="Unassembled WGS sequence"/>
</dbReference>
<dbReference type="InterPro" id="IPR002123">
    <property type="entry name" value="Plipid/glycerol_acylTrfase"/>
</dbReference>
<dbReference type="AlphaFoldDB" id="A0A511YUZ1"/>
<proteinExistence type="predicted"/>
<evidence type="ECO:0000313" key="6">
    <source>
        <dbReference type="Proteomes" id="UP000321484"/>
    </source>
</evidence>